<proteinExistence type="inferred from homology"/>
<keyword evidence="5" id="KW-0732">Signal</keyword>
<organism evidence="10 11">
    <name type="scientific">Rhinopithecimicrobium faecis</name>
    <dbReference type="NCBI Taxonomy" id="2820698"/>
    <lineage>
        <taxon>Bacteria</taxon>
        <taxon>Pseudomonadati</taxon>
        <taxon>Bacteroidota</taxon>
        <taxon>Sphingobacteriia</taxon>
        <taxon>Sphingobacteriales</taxon>
        <taxon>Sphingobacteriaceae</taxon>
        <taxon>Rhinopithecimicrobium</taxon>
    </lineage>
</organism>
<dbReference type="Proteomes" id="UP000679691">
    <property type="component" value="Unassembled WGS sequence"/>
</dbReference>
<accession>A0A8T4H929</accession>
<keyword evidence="6 8" id="KW-0472">Membrane</keyword>
<keyword evidence="4 8" id="KW-0812">Transmembrane</keyword>
<dbReference type="SUPFAM" id="SSF49464">
    <property type="entry name" value="Carboxypeptidase regulatory domain-like"/>
    <property type="match status" value="1"/>
</dbReference>
<evidence type="ECO:0000256" key="4">
    <source>
        <dbReference type="ARBA" id="ARBA00022692"/>
    </source>
</evidence>
<comment type="subcellular location">
    <subcellularLocation>
        <location evidence="1 8">Cell outer membrane</location>
        <topology evidence="1 8">Multi-pass membrane protein</topology>
    </subcellularLocation>
</comment>
<dbReference type="PANTHER" id="PTHR30069">
    <property type="entry name" value="TONB-DEPENDENT OUTER MEMBRANE RECEPTOR"/>
    <property type="match status" value="1"/>
</dbReference>
<evidence type="ECO:0000256" key="5">
    <source>
        <dbReference type="ARBA" id="ARBA00022729"/>
    </source>
</evidence>
<dbReference type="GO" id="GO:0009279">
    <property type="term" value="C:cell outer membrane"/>
    <property type="evidence" value="ECO:0007669"/>
    <property type="project" value="UniProtKB-SubCell"/>
</dbReference>
<dbReference type="InterPro" id="IPR012910">
    <property type="entry name" value="Plug_dom"/>
</dbReference>
<dbReference type="AlphaFoldDB" id="A0A8T4H929"/>
<evidence type="ECO:0000313" key="11">
    <source>
        <dbReference type="Proteomes" id="UP000679691"/>
    </source>
</evidence>
<dbReference type="Gene3D" id="2.170.130.10">
    <property type="entry name" value="TonB-dependent receptor, plug domain"/>
    <property type="match status" value="1"/>
</dbReference>
<dbReference type="InterPro" id="IPR037066">
    <property type="entry name" value="Plug_dom_sf"/>
</dbReference>
<reference evidence="10" key="1">
    <citation type="submission" date="2021-03" db="EMBL/GenBank/DDBJ databases">
        <authorList>
            <person name="Lu T."/>
            <person name="Wang Q."/>
            <person name="Han X."/>
        </authorList>
    </citation>
    <scope>NUCLEOTIDE SEQUENCE</scope>
    <source>
        <strain evidence="10">WQ 2009</strain>
    </source>
</reference>
<dbReference type="Gene3D" id="2.40.170.20">
    <property type="entry name" value="TonB-dependent receptor, beta-barrel domain"/>
    <property type="match status" value="1"/>
</dbReference>
<evidence type="ECO:0000256" key="1">
    <source>
        <dbReference type="ARBA" id="ARBA00004571"/>
    </source>
</evidence>
<keyword evidence="2 8" id="KW-0813">Transport</keyword>
<dbReference type="InterPro" id="IPR008969">
    <property type="entry name" value="CarboxyPept-like_regulatory"/>
</dbReference>
<dbReference type="EMBL" id="JAGKSB010000004">
    <property type="protein sequence ID" value="MBP3942893.1"/>
    <property type="molecule type" value="Genomic_DNA"/>
</dbReference>
<name>A0A8T4H929_9SPHI</name>
<keyword evidence="7 8" id="KW-0998">Cell outer membrane</keyword>
<evidence type="ECO:0000259" key="9">
    <source>
        <dbReference type="Pfam" id="PF07715"/>
    </source>
</evidence>
<sequence>MHRTKNFLITLLLLILIPVTLLAQQNYTISGYINDSKSGETLLNATVRILNSSLATSTNAYGFYSISVPKGTHVLRSQLVGYSAFEQTLTVDKNITYNITMSTASQQLEEVTISSLSKSKNVDNPQMGVVNLNVSEIRKLPVVFGEKDILKTIQLLPGVASGGEGSANFYVRGGSGDQNLILLDEAIVYNASHLFGFFSTFNSDAIKDVNLYKGGIPAQYGGRASSVLDIAMLDGNAKKYAVEGGIGLIASRIKFDGPIVKDRGSFMISGRRTYADMFLLASKDETVKSSKLYFYDLNIKANYKFDDRNKLFLSGYFGQDVLGYGDLFRFDWGNATGTLRWNHIFTNKLFSNTSLIFSDFNYHVGINNDNSDFDISSRIQNINLKQDFQYYPSNRSTLKFGVHALDQTIKPASIDATDTSAVNSILIQKRRGLDLAAYISHEWSATDRLKLIYGLRMTNFMMLGPGSYYDFDAAGNPVQATDYKKGEIVQNYFNLEPRFSANYILRDNKSLKLSYNRNIQNLHQLTNSTSSLPTDQFVLSSRTIKPQIADQVALGYYQNFNNDRYEFSVESYYKNLSNQIDFKNGADLQANELLDGELVFGDGRAYGLEFFLKKRAGKLTGWLSYTLSKSERKFEAINNGAWFNARQDKTHNLSVVAMYQLSKTWTAGATFVYSTGDAVTLPAGKYAVDNRTVYYYTERNGSRMPNYHRLDLSMTYEPVANKDKRYYSSWSFGLYNAYARKNAYLIDFRDSETNPNITETYKVALFSLVPSVTWNFKF</sequence>
<dbReference type="PANTHER" id="PTHR30069:SF29">
    <property type="entry name" value="HEMOGLOBIN AND HEMOGLOBIN-HAPTOGLOBIN-BINDING PROTEIN 1-RELATED"/>
    <property type="match status" value="1"/>
</dbReference>
<evidence type="ECO:0000256" key="2">
    <source>
        <dbReference type="ARBA" id="ARBA00022448"/>
    </source>
</evidence>
<protein>
    <submittedName>
        <fullName evidence="10">TonB-dependent receptor</fullName>
    </submittedName>
</protein>
<keyword evidence="11" id="KW-1185">Reference proteome</keyword>
<evidence type="ECO:0000256" key="8">
    <source>
        <dbReference type="PROSITE-ProRule" id="PRU01360"/>
    </source>
</evidence>
<evidence type="ECO:0000313" key="10">
    <source>
        <dbReference type="EMBL" id="MBP3942893.1"/>
    </source>
</evidence>
<keyword evidence="3 8" id="KW-1134">Transmembrane beta strand</keyword>
<dbReference type="Pfam" id="PF07715">
    <property type="entry name" value="Plug"/>
    <property type="match status" value="1"/>
</dbReference>
<comment type="caution">
    <text evidence="10">The sequence shown here is derived from an EMBL/GenBank/DDBJ whole genome shotgun (WGS) entry which is preliminary data.</text>
</comment>
<dbReference type="InterPro" id="IPR039426">
    <property type="entry name" value="TonB-dep_rcpt-like"/>
</dbReference>
<dbReference type="GO" id="GO:0044718">
    <property type="term" value="P:siderophore transmembrane transport"/>
    <property type="evidence" value="ECO:0007669"/>
    <property type="project" value="TreeGrafter"/>
</dbReference>
<dbReference type="Gene3D" id="2.60.40.1120">
    <property type="entry name" value="Carboxypeptidase-like, regulatory domain"/>
    <property type="match status" value="1"/>
</dbReference>
<keyword evidence="10" id="KW-0675">Receptor</keyword>
<dbReference type="SUPFAM" id="SSF56935">
    <property type="entry name" value="Porins"/>
    <property type="match status" value="1"/>
</dbReference>
<evidence type="ECO:0000256" key="3">
    <source>
        <dbReference type="ARBA" id="ARBA00022452"/>
    </source>
</evidence>
<evidence type="ECO:0000256" key="7">
    <source>
        <dbReference type="ARBA" id="ARBA00023237"/>
    </source>
</evidence>
<comment type="similarity">
    <text evidence="8">Belongs to the TonB-dependent receptor family.</text>
</comment>
<dbReference type="InterPro" id="IPR036942">
    <property type="entry name" value="Beta-barrel_TonB_sf"/>
</dbReference>
<dbReference type="Pfam" id="PF13715">
    <property type="entry name" value="CarbopepD_reg_2"/>
    <property type="match status" value="1"/>
</dbReference>
<evidence type="ECO:0000256" key="6">
    <source>
        <dbReference type="ARBA" id="ARBA00023136"/>
    </source>
</evidence>
<feature type="domain" description="TonB-dependent receptor plug" evidence="9">
    <location>
        <begin position="147"/>
        <end position="225"/>
    </location>
</feature>
<dbReference type="PROSITE" id="PS52016">
    <property type="entry name" value="TONB_DEPENDENT_REC_3"/>
    <property type="match status" value="1"/>
</dbReference>
<dbReference type="RefSeq" id="WP_353546379.1">
    <property type="nucleotide sequence ID" value="NZ_JAGKSB010000004.1"/>
</dbReference>
<gene>
    <name evidence="10" type="ORF">J5U18_04825</name>
</gene>
<dbReference type="GO" id="GO:0015344">
    <property type="term" value="F:siderophore uptake transmembrane transporter activity"/>
    <property type="evidence" value="ECO:0007669"/>
    <property type="project" value="TreeGrafter"/>
</dbReference>